<keyword evidence="2" id="KW-1185">Reference proteome</keyword>
<evidence type="ECO:0000313" key="2">
    <source>
        <dbReference type="Proteomes" id="UP001732700"/>
    </source>
</evidence>
<reference evidence="1" key="1">
    <citation type="submission" date="2021-05" db="EMBL/GenBank/DDBJ databases">
        <authorList>
            <person name="Scholz U."/>
            <person name="Mascher M."/>
            <person name="Fiebig A."/>
        </authorList>
    </citation>
    <scope>NUCLEOTIDE SEQUENCE [LARGE SCALE GENOMIC DNA]</scope>
</reference>
<dbReference type="EnsemblPlants" id="AVESA.00010b.r2.7DG1368110.1">
    <property type="protein sequence ID" value="AVESA.00010b.r2.7DG1368110.1.CDS"/>
    <property type="gene ID" value="AVESA.00010b.r2.7DG1368110"/>
</dbReference>
<sequence>MPYFVRATTNDSAQVNSIVSLVQAYGWREVVLVYDNTEYGRGIVPYLIDALQDIDISVPYRSVIPLSATSENIMQELYKLMAMQTRVFIVHMSSTMTSLLFTKANEIGMMNKGFVWIITNGVANILDSLNPNVIEAMNGVIGVRHHVPKSQELGNFSINWSRMYQQDNPDESPINKLSIVGLWGYDAAWALAQAAENAGISSVRNKPWSSKNCTCLESMAISTNGPDLLAAIVQNKFTGLSGDFDLTERQQLKVSVFQIINVVGRGYREIGFWTVKSGLSRQLNTEGLKITGSASMLDLNPVIWPGESTEIPRGWEVPTSGKRLRVGVRTSAYPEFIKTFKDPVTNATKVSGLSVDIFEEAVKRLPFALAYDYIEFDTADTATTGSYNDFVYEVYLQAVFT</sequence>
<dbReference type="Proteomes" id="UP001732700">
    <property type="component" value="Chromosome 7D"/>
</dbReference>
<evidence type="ECO:0000313" key="1">
    <source>
        <dbReference type="EnsemblPlants" id="AVESA.00010b.r2.7DG1368110.1.CDS"/>
    </source>
</evidence>
<reference evidence="1" key="2">
    <citation type="submission" date="2025-09" db="UniProtKB">
        <authorList>
            <consortium name="EnsemblPlants"/>
        </authorList>
    </citation>
    <scope>IDENTIFICATION</scope>
</reference>
<name>A0ACD6AGD3_AVESA</name>
<proteinExistence type="predicted"/>
<protein>
    <submittedName>
        <fullName evidence="1">Uncharacterized protein</fullName>
    </submittedName>
</protein>
<organism evidence="1 2">
    <name type="scientific">Avena sativa</name>
    <name type="common">Oat</name>
    <dbReference type="NCBI Taxonomy" id="4498"/>
    <lineage>
        <taxon>Eukaryota</taxon>
        <taxon>Viridiplantae</taxon>
        <taxon>Streptophyta</taxon>
        <taxon>Embryophyta</taxon>
        <taxon>Tracheophyta</taxon>
        <taxon>Spermatophyta</taxon>
        <taxon>Magnoliopsida</taxon>
        <taxon>Liliopsida</taxon>
        <taxon>Poales</taxon>
        <taxon>Poaceae</taxon>
        <taxon>BOP clade</taxon>
        <taxon>Pooideae</taxon>
        <taxon>Poodae</taxon>
        <taxon>Poeae</taxon>
        <taxon>Poeae Chloroplast Group 1 (Aveneae type)</taxon>
        <taxon>Aveninae</taxon>
        <taxon>Avena</taxon>
    </lineage>
</organism>
<accession>A0ACD6AGD3</accession>